<dbReference type="KEGG" id="pco:PHACADRAFT_192626"/>
<dbReference type="EMBL" id="JH930470">
    <property type="protein sequence ID" value="EKM57479.1"/>
    <property type="molecule type" value="Genomic_DNA"/>
</dbReference>
<dbReference type="GeneID" id="18910858"/>
<evidence type="ECO:0000313" key="1">
    <source>
        <dbReference type="EMBL" id="EKM57479.1"/>
    </source>
</evidence>
<dbReference type="AlphaFoldDB" id="K5WEI7"/>
<proteinExistence type="predicted"/>
<gene>
    <name evidence="1" type="ORF">PHACADRAFT_192626</name>
</gene>
<accession>K5WEI7</accession>
<dbReference type="RefSeq" id="XP_007392830.1">
    <property type="nucleotide sequence ID" value="XM_007392768.1"/>
</dbReference>
<sequence>MVYLNRTSIASNRSFRFSLLHLTDSLVGNLGAPLQLDTMSGEEPVQGASSYQSSYDPLASGLLLDPEEGPLLSTSTLSRDSFLETPISSSFYTSPVQVSPLEVNDLFDDTEYGVSILSVMHRGDTEMKEREKGSVGSGVDDSEICDLLERDRERFTTSFVEA</sequence>
<dbReference type="HOGENOM" id="CLU_1635979_0_0_1"/>
<evidence type="ECO:0000313" key="2">
    <source>
        <dbReference type="Proteomes" id="UP000008370"/>
    </source>
</evidence>
<dbReference type="InParanoid" id="K5WEI7"/>
<reference evidence="1 2" key="1">
    <citation type="journal article" date="2012" name="BMC Genomics">
        <title>Comparative genomics of the white-rot fungi, Phanerochaete carnosa and P. chrysosporium, to elucidate the genetic basis of the distinct wood types they colonize.</title>
        <authorList>
            <person name="Suzuki H."/>
            <person name="MacDonald J."/>
            <person name="Syed K."/>
            <person name="Salamov A."/>
            <person name="Hori C."/>
            <person name="Aerts A."/>
            <person name="Henrissat B."/>
            <person name="Wiebenga A."/>
            <person name="vanKuyk P.A."/>
            <person name="Barry K."/>
            <person name="Lindquist E."/>
            <person name="LaButti K."/>
            <person name="Lapidus A."/>
            <person name="Lucas S."/>
            <person name="Coutinho P."/>
            <person name="Gong Y."/>
            <person name="Samejima M."/>
            <person name="Mahadevan R."/>
            <person name="Abou-Zaid M."/>
            <person name="de Vries R.P."/>
            <person name="Igarashi K."/>
            <person name="Yadav J.S."/>
            <person name="Grigoriev I.V."/>
            <person name="Master E.R."/>
        </authorList>
    </citation>
    <scope>NUCLEOTIDE SEQUENCE [LARGE SCALE GENOMIC DNA]</scope>
    <source>
        <strain evidence="1 2">HHB-10118-sp</strain>
    </source>
</reference>
<name>K5WEI7_PHACS</name>
<keyword evidence="2" id="KW-1185">Reference proteome</keyword>
<protein>
    <submittedName>
        <fullName evidence="1">Uncharacterized protein</fullName>
    </submittedName>
</protein>
<dbReference type="Proteomes" id="UP000008370">
    <property type="component" value="Unassembled WGS sequence"/>
</dbReference>
<organism evidence="1 2">
    <name type="scientific">Phanerochaete carnosa (strain HHB-10118-sp)</name>
    <name type="common">White-rot fungus</name>
    <name type="synonym">Peniophora carnosa</name>
    <dbReference type="NCBI Taxonomy" id="650164"/>
    <lineage>
        <taxon>Eukaryota</taxon>
        <taxon>Fungi</taxon>
        <taxon>Dikarya</taxon>
        <taxon>Basidiomycota</taxon>
        <taxon>Agaricomycotina</taxon>
        <taxon>Agaricomycetes</taxon>
        <taxon>Polyporales</taxon>
        <taxon>Phanerochaetaceae</taxon>
        <taxon>Phanerochaete</taxon>
    </lineage>
</organism>